<protein>
    <submittedName>
        <fullName evidence="4">DUF4349 domain-containing protein</fullName>
    </submittedName>
</protein>
<accession>A0A926ZKJ3</accession>
<dbReference type="EMBL" id="JACJPW010000146">
    <property type="protein sequence ID" value="MBD2185844.1"/>
    <property type="molecule type" value="Genomic_DNA"/>
</dbReference>
<reference evidence="4" key="1">
    <citation type="journal article" date="2015" name="ISME J.">
        <title>Draft Genome Sequence of Streptomyces incarnatus NRRL8089, which Produces the Nucleoside Antibiotic Sinefungin.</title>
        <authorList>
            <person name="Oshima K."/>
            <person name="Hattori M."/>
            <person name="Shimizu H."/>
            <person name="Fukuda K."/>
            <person name="Nemoto M."/>
            <person name="Inagaki K."/>
            <person name="Tamura T."/>
        </authorList>
    </citation>
    <scope>NUCLEOTIDE SEQUENCE</scope>
    <source>
        <strain evidence="4">FACHB-1375</strain>
    </source>
</reference>
<dbReference type="AlphaFoldDB" id="A0A926ZKJ3"/>
<feature type="domain" description="DUF4349" evidence="3">
    <location>
        <begin position="92"/>
        <end position="308"/>
    </location>
</feature>
<keyword evidence="1" id="KW-0472">Membrane</keyword>
<keyword evidence="1" id="KW-0812">Transmembrane</keyword>
<keyword evidence="5" id="KW-1185">Reference proteome</keyword>
<keyword evidence="1" id="KW-1133">Transmembrane helix</keyword>
<reference evidence="4" key="2">
    <citation type="submission" date="2020-08" db="EMBL/GenBank/DDBJ databases">
        <authorList>
            <person name="Chen M."/>
            <person name="Teng W."/>
            <person name="Zhao L."/>
            <person name="Hu C."/>
            <person name="Zhou Y."/>
            <person name="Han B."/>
            <person name="Song L."/>
            <person name="Shu W."/>
        </authorList>
    </citation>
    <scope>NUCLEOTIDE SEQUENCE</scope>
    <source>
        <strain evidence="4">FACHB-1375</strain>
    </source>
</reference>
<evidence type="ECO:0000259" key="3">
    <source>
        <dbReference type="Pfam" id="PF14257"/>
    </source>
</evidence>
<keyword evidence="2" id="KW-0732">Signal</keyword>
<evidence type="ECO:0000313" key="5">
    <source>
        <dbReference type="Proteomes" id="UP000641646"/>
    </source>
</evidence>
<gene>
    <name evidence="4" type="ORF">H6G03_33100</name>
</gene>
<dbReference type="InterPro" id="IPR025645">
    <property type="entry name" value="DUF4349"/>
</dbReference>
<evidence type="ECO:0000256" key="2">
    <source>
        <dbReference type="SAM" id="SignalP"/>
    </source>
</evidence>
<proteinExistence type="predicted"/>
<dbReference type="Pfam" id="PF14257">
    <property type="entry name" value="DUF4349"/>
    <property type="match status" value="1"/>
</dbReference>
<feature type="signal peptide" evidence="2">
    <location>
        <begin position="1"/>
        <end position="33"/>
    </location>
</feature>
<evidence type="ECO:0000313" key="4">
    <source>
        <dbReference type="EMBL" id="MBD2185844.1"/>
    </source>
</evidence>
<dbReference type="Proteomes" id="UP000641646">
    <property type="component" value="Unassembled WGS sequence"/>
</dbReference>
<organism evidence="4 5">
    <name type="scientific">Aerosakkonema funiforme FACHB-1375</name>
    <dbReference type="NCBI Taxonomy" id="2949571"/>
    <lineage>
        <taxon>Bacteria</taxon>
        <taxon>Bacillati</taxon>
        <taxon>Cyanobacteriota</taxon>
        <taxon>Cyanophyceae</taxon>
        <taxon>Oscillatoriophycideae</taxon>
        <taxon>Aerosakkonematales</taxon>
        <taxon>Aerosakkonemataceae</taxon>
        <taxon>Aerosakkonema</taxon>
    </lineage>
</organism>
<dbReference type="RefSeq" id="WP_190474552.1">
    <property type="nucleotide sequence ID" value="NZ_JACJPW010000146.1"/>
</dbReference>
<comment type="caution">
    <text evidence="4">The sequence shown here is derived from an EMBL/GenBank/DDBJ whole genome shotgun (WGS) entry which is preliminary data.</text>
</comment>
<feature type="transmembrane region" description="Helical" evidence="1">
    <location>
        <begin position="285"/>
        <end position="307"/>
    </location>
</feature>
<sequence>MQTQLKSHPAKCDRLTKLLLVGMLSAIALPSCSAGYNPTSGASMERETTQAPMQNAKMAAAPAMQPAPSGDIVAAREESFAAAAPARRSLPQLIKRAELSLVVKSIDQSMRDVSNIVRKQQGDIIGFQDSKPTDPSSRATASMQIRVPSSKLETSLDSLAKLGNVQSRSLTAEDVSDQLVDFQARLKNLRKSEEAVLKILERSGSIRDVLQVTQQLSNIRESIERISAQLKNLQNQVAYSTITLNLEATVPAAPPAGTPLGLRVQESWGQATHSLSEFSIGLLNFSIWLFAFSPYILLIGGAGYGIYRFKKYKSHFGDRKPNLPPSA</sequence>
<feature type="chain" id="PRO_5036790667" evidence="2">
    <location>
        <begin position="34"/>
        <end position="327"/>
    </location>
</feature>
<name>A0A926ZKJ3_9CYAN</name>
<evidence type="ECO:0000256" key="1">
    <source>
        <dbReference type="SAM" id="Phobius"/>
    </source>
</evidence>